<evidence type="ECO:0000313" key="2">
    <source>
        <dbReference type="EMBL" id="MYG38061.1"/>
    </source>
</evidence>
<name>A0A6B1F4Y3_9SYNE</name>
<sequence length="124" mass="14127">MSKEDVTAKSKDLSQEILFDDLDKTETTKRDYRDYCNERIALENEDLKNKINQKQIYSKIFVCMGISWLVFLGAIICANGMPRDWGRFSTSDRVMITLIATSSFPPLILVAKYLFGDSGKKNSA</sequence>
<comment type="caution">
    <text evidence="2">The sequence shown here is derived from an EMBL/GenBank/DDBJ whole genome shotgun (WGS) entry which is preliminary data.</text>
</comment>
<protein>
    <submittedName>
        <fullName evidence="2">Uncharacterized protein</fullName>
    </submittedName>
</protein>
<proteinExistence type="predicted"/>
<accession>A0A6B1F4Y3</accession>
<organism evidence="2">
    <name type="scientific">Synechococcus sp. SB0676_bin_10</name>
    <dbReference type="NCBI Taxonomy" id="2604869"/>
    <lineage>
        <taxon>Bacteria</taxon>
        <taxon>Bacillati</taxon>
        <taxon>Cyanobacteriota</taxon>
        <taxon>Cyanophyceae</taxon>
        <taxon>Synechococcales</taxon>
        <taxon>Synechococcaceae</taxon>
        <taxon>Synechococcus</taxon>
    </lineage>
</organism>
<keyword evidence="1" id="KW-1133">Transmembrane helix</keyword>
<reference evidence="2" key="1">
    <citation type="submission" date="2019-09" db="EMBL/GenBank/DDBJ databases">
        <title>Characterisation of the sponge microbiome using genome-centric metagenomics.</title>
        <authorList>
            <person name="Engelberts J.P."/>
            <person name="Robbins S.J."/>
            <person name="De Goeij J.M."/>
            <person name="Aranda M."/>
            <person name="Bell S.C."/>
            <person name="Webster N.S."/>
        </authorList>
    </citation>
    <scope>NUCLEOTIDE SEQUENCE</scope>
    <source>
        <strain evidence="2">SB0676_bin_10</strain>
    </source>
</reference>
<feature type="transmembrane region" description="Helical" evidence="1">
    <location>
        <begin position="60"/>
        <end position="82"/>
    </location>
</feature>
<feature type="transmembrane region" description="Helical" evidence="1">
    <location>
        <begin position="94"/>
        <end position="115"/>
    </location>
</feature>
<keyword evidence="1" id="KW-0812">Transmembrane</keyword>
<evidence type="ECO:0000256" key="1">
    <source>
        <dbReference type="SAM" id="Phobius"/>
    </source>
</evidence>
<gene>
    <name evidence="2" type="ORF">F4162_03450</name>
</gene>
<dbReference type="AlphaFoldDB" id="A0A6B1F4Y3"/>
<keyword evidence="1" id="KW-0472">Membrane</keyword>
<dbReference type="EMBL" id="VYDO01000117">
    <property type="protein sequence ID" value="MYG38061.1"/>
    <property type="molecule type" value="Genomic_DNA"/>
</dbReference>